<gene>
    <name evidence="2" type="ORF">SEMRO_4_G003050.1</name>
</gene>
<evidence type="ECO:0000313" key="3">
    <source>
        <dbReference type="Proteomes" id="UP001153069"/>
    </source>
</evidence>
<accession>A0A9N8H249</accession>
<dbReference type="EMBL" id="CAICTM010000004">
    <property type="protein sequence ID" value="CAB9496330.1"/>
    <property type="molecule type" value="Genomic_DNA"/>
</dbReference>
<name>A0A9N8H249_9STRA</name>
<dbReference type="Proteomes" id="UP001153069">
    <property type="component" value="Unassembled WGS sequence"/>
</dbReference>
<keyword evidence="1" id="KW-1133">Transmembrane helix</keyword>
<evidence type="ECO:0000313" key="2">
    <source>
        <dbReference type="EMBL" id="CAB9496330.1"/>
    </source>
</evidence>
<dbReference type="OrthoDB" id="47421at2759"/>
<evidence type="ECO:0000256" key="1">
    <source>
        <dbReference type="SAM" id="Phobius"/>
    </source>
</evidence>
<keyword evidence="3" id="KW-1185">Reference proteome</keyword>
<feature type="transmembrane region" description="Helical" evidence="1">
    <location>
        <begin position="108"/>
        <end position="124"/>
    </location>
</feature>
<reference evidence="2" key="1">
    <citation type="submission" date="2020-06" db="EMBL/GenBank/DDBJ databases">
        <authorList>
            <consortium name="Plant Systems Biology data submission"/>
        </authorList>
    </citation>
    <scope>NUCLEOTIDE SEQUENCE</scope>
    <source>
        <strain evidence="2">D6</strain>
    </source>
</reference>
<comment type="caution">
    <text evidence="2">The sequence shown here is derived from an EMBL/GenBank/DDBJ whole genome shotgun (WGS) entry which is preliminary data.</text>
</comment>
<proteinExistence type="predicted"/>
<keyword evidence="1" id="KW-0472">Membrane</keyword>
<protein>
    <submittedName>
        <fullName evidence="2">Uncharacterized protein</fullName>
    </submittedName>
</protein>
<keyword evidence="1" id="KW-0812">Transmembrane</keyword>
<dbReference type="AlphaFoldDB" id="A0A9N8H249"/>
<sequence length="349" mass="38590">MATGNETDPSGFVSNPPSTVVKIINTAREDMNGQFGIVVQFQQDRGRYLVHVTSTQQVVAMKPENLVKASYVEQAQAYWQQASRDPQIQQVLNRLSAYLPPGVSPKQLGIGLAVTVLALIYVLGFSRTMMLFSFVMLFLMVIGQDLLAGADPKVIVQNAPMRFQTIVREQVPGGQYLVGKPYERYAHMGLAAFLIVFFVRSMMPVTVPASATTTSHVPLPSRNLVAEKNQKMAEEFYKLGFDDAKADKEYRTSFPDFSTTSFAMDDTMDDLPDYPMPPTKSQGGVMSKFFSVSSAMSIMYVGRTLIELGKDADGSWSMALFQANLATLEPWKMGLMGLSVYRLVSSLMS</sequence>
<organism evidence="2 3">
    <name type="scientific">Seminavis robusta</name>
    <dbReference type="NCBI Taxonomy" id="568900"/>
    <lineage>
        <taxon>Eukaryota</taxon>
        <taxon>Sar</taxon>
        <taxon>Stramenopiles</taxon>
        <taxon>Ochrophyta</taxon>
        <taxon>Bacillariophyta</taxon>
        <taxon>Bacillariophyceae</taxon>
        <taxon>Bacillariophycidae</taxon>
        <taxon>Naviculales</taxon>
        <taxon>Naviculaceae</taxon>
        <taxon>Seminavis</taxon>
    </lineage>
</organism>